<evidence type="ECO:0000313" key="2">
    <source>
        <dbReference type="Proteomes" id="UP000053477"/>
    </source>
</evidence>
<proteinExistence type="predicted"/>
<sequence>MDRWNRRHCMCADGLLRMKWNSLPACLLARVDRAPHRLSVYSLTALLLTAFPCSCRNLRQRAATVCSSSIVRLLLVSDLIRQPSPQAPGPPPQEHCKYRR</sequence>
<evidence type="ECO:0000313" key="1">
    <source>
        <dbReference type="EMBL" id="KLO11449.1"/>
    </source>
</evidence>
<name>A0A0H2RI05_9AGAM</name>
<reference evidence="1 2" key="1">
    <citation type="submission" date="2015-04" db="EMBL/GenBank/DDBJ databases">
        <title>Complete genome sequence of Schizopora paradoxa KUC8140, a cosmopolitan wood degrader in East Asia.</title>
        <authorList>
            <consortium name="DOE Joint Genome Institute"/>
            <person name="Min B."/>
            <person name="Park H."/>
            <person name="Jang Y."/>
            <person name="Kim J.-J."/>
            <person name="Kim K.H."/>
            <person name="Pangilinan J."/>
            <person name="Lipzen A."/>
            <person name="Riley R."/>
            <person name="Grigoriev I.V."/>
            <person name="Spatafora J.W."/>
            <person name="Choi I.-G."/>
        </authorList>
    </citation>
    <scope>NUCLEOTIDE SEQUENCE [LARGE SCALE GENOMIC DNA]</scope>
    <source>
        <strain evidence="1 2">KUC8140</strain>
    </source>
</reference>
<dbReference type="AlphaFoldDB" id="A0A0H2RI05"/>
<protein>
    <submittedName>
        <fullName evidence="1">Uncharacterized protein</fullName>
    </submittedName>
</protein>
<accession>A0A0H2RI05</accession>
<keyword evidence="2" id="KW-1185">Reference proteome</keyword>
<dbReference type="EMBL" id="KQ086000">
    <property type="protein sequence ID" value="KLO11449.1"/>
    <property type="molecule type" value="Genomic_DNA"/>
</dbReference>
<organism evidence="1 2">
    <name type="scientific">Schizopora paradoxa</name>
    <dbReference type="NCBI Taxonomy" id="27342"/>
    <lineage>
        <taxon>Eukaryota</taxon>
        <taxon>Fungi</taxon>
        <taxon>Dikarya</taxon>
        <taxon>Basidiomycota</taxon>
        <taxon>Agaricomycotina</taxon>
        <taxon>Agaricomycetes</taxon>
        <taxon>Hymenochaetales</taxon>
        <taxon>Schizoporaceae</taxon>
        <taxon>Schizopora</taxon>
    </lineage>
</organism>
<dbReference type="Proteomes" id="UP000053477">
    <property type="component" value="Unassembled WGS sequence"/>
</dbReference>
<gene>
    <name evidence="1" type="ORF">SCHPADRAFT_472849</name>
</gene>
<dbReference type="InParanoid" id="A0A0H2RI05"/>